<proteinExistence type="predicted"/>
<dbReference type="EMBL" id="JARKIF010000009">
    <property type="protein sequence ID" value="KAJ7630213.1"/>
    <property type="molecule type" value="Genomic_DNA"/>
</dbReference>
<accession>A0AAD7BT11</accession>
<gene>
    <name evidence="2" type="ORF">FB45DRAFT_914888</name>
</gene>
<protein>
    <recommendedName>
        <fullName evidence="4">Secreted protein</fullName>
    </recommendedName>
</protein>
<evidence type="ECO:0000256" key="1">
    <source>
        <dbReference type="SAM" id="SignalP"/>
    </source>
</evidence>
<feature type="signal peptide" evidence="1">
    <location>
        <begin position="1"/>
        <end position="22"/>
    </location>
</feature>
<keyword evidence="1" id="KW-0732">Signal</keyword>
<keyword evidence="3" id="KW-1185">Reference proteome</keyword>
<organism evidence="2 3">
    <name type="scientific">Roridomyces roridus</name>
    <dbReference type="NCBI Taxonomy" id="1738132"/>
    <lineage>
        <taxon>Eukaryota</taxon>
        <taxon>Fungi</taxon>
        <taxon>Dikarya</taxon>
        <taxon>Basidiomycota</taxon>
        <taxon>Agaricomycotina</taxon>
        <taxon>Agaricomycetes</taxon>
        <taxon>Agaricomycetidae</taxon>
        <taxon>Agaricales</taxon>
        <taxon>Marasmiineae</taxon>
        <taxon>Mycenaceae</taxon>
        <taxon>Roridomyces</taxon>
    </lineage>
</organism>
<evidence type="ECO:0008006" key="4">
    <source>
        <dbReference type="Google" id="ProtNLM"/>
    </source>
</evidence>
<name>A0AAD7BT11_9AGAR</name>
<dbReference type="Proteomes" id="UP001221142">
    <property type="component" value="Unassembled WGS sequence"/>
</dbReference>
<evidence type="ECO:0000313" key="3">
    <source>
        <dbReference type="Proteomes" id="UP001221142"/>
    </source>
</evidence>
<sequence length="74" mass="8013">MPRPCCLGLILLPVASPPGVLQSQHPAPCHRRRLADSYFTLQSGSGNALECIGIQISCHPAHISEGVFFLMPFQ</sequence>
<dbReference type="AlphaFoldDB" id="A0AAD7BT11"/>
<reference evidence="2" key="1">
    <citation type="submission" date="2023-03" db="EMBL/GenBank/DDBJ databases">
        <title>Massive genome expansion in bonnet fungi (Mycena s.s.) driven by repeated elements and novel gene families across ecological guilds.</title>
        <authorList>
            <consortium name="Lawrence Berkeley National Laboratory"/>
            <person name="Harder C.B."/>
            <person name="Miyauchi S."/>
            <person name="Viragh M."/>
            <person name="Kuo A."/>
            <person name="Thoen E."/>
            <person name="Andreopoulos B."/>
            <person name="Lu D."/>
            <person name="Skrede I."/>
            <person name="Drula E."/>
            <person name="Henrissat B."/>
            <person name="Morin E."/>
            <person name="Kohler A."/>
            <person name="Barry K."/>
            <person name="LaButti K."/>
            <person name="Morin E."/>
            <person name="Salamov A."/>
            <person name="Lipzen A."/>
            <person name="Mereny Z."/>
            <person name="Hegedus B."/>
            <person name="Baldrian P."/>
            <person name="Stursova M."/>
            <person name="Weitz H."/>
            <person name="Taylor A."/>
            <person name="Grigoriev I.V."/>
            <person name="Nagy L.G."/>
            <person name="Martin F."/>
            <person name="Kauserud H."/>
        </authorList>
    </citation>
    <scope>NUCLEOTIDE SEQUENCE</scope>
    <source>
        <strain evidence="2">9284</strain>
    </source>
</reference>
<evidence type="ECO:0000313" key="2">
    <source>
        <dbReference type="EMBL" id="KAJ7630213.1"/>
    </source>
</evidence>
<comment type="caution">
    <text evidence="2">The sequence shown here is derived from an EMBL/GenBank/DDBJ whole genome shotgun (WGS) entry which is preliminary data.</text>
</comment>
<feature type="chain" id="PRO_5041971957" description="Secreted protein" evidence="1">
    <location>
        <begin position="23"/>
        <end position="74"/>
    </location>
</feature>